<dbReference type="EMBL" id="JBELPZ010000003">
    <property type="protein sequence ID" value="MFL9843838.1"/>
    <property type="molecule type" value="Genomic_DNA"/>
</dbReference>
<organism evidence="1 2">
    <name type="scientific">Flavobacterium rhizosphaerae</name>
    <dbReference type="NCBI Taxonomy" id="3163298"/>
    <lineage>
        <taxon>Bacteria</taxon>
        <taxon>Pseudomonadati</taxon>
        <taxon>Bacteroidota</taxon>
        <taxon>Flavobacteriia</taxon>
        <taxon>Flavobacteriales</taxon>
        <taxon>Flavobacteriaceae</taxon>
        <taxon>Flavobacterium</taxon>
    </lineage>
</organism>
<gene>
    <name evidence="1" type="ORF">ABS766_05335</name>
</gene>
<dbReference type="PROSITE" id="PS51257">
    <property type="entry name" value="PROKAR_LIPOPROTEIN"/>
    <property type="match status" value="1"/>
</dbReference>
<dbReference type="Proteomes" id="UP001629156">
    <property type="component" value="Unassembled WGS sequence"/>
</dbReference>
<sequence length="292" mass="33163">MKKKVFMLGITALLFTACTDNDNQPIDDENAMMLDKVVQYSPSKAEYDSGISNGFSLKLVKYYQDNRIVADTLFKMSGSMYRRCEYMYTSNTYIKKEYDDNNNLMTQQVATLDGQGRIISIVNNSFSIWTGSGYTLSSENEIEFTYNSNTITRSLIPQGNETPMAPLIYDLNSFGIISEYTNSGSMPTIDGDKLVSGNFNGITTTFSYYPNPMPENLAKNTVELNNRILMEGLYILSTEGNYYLQNAGLVNYDKQFNTYSYIIYDKAETIDAASYGANFYDEAAYEAFYYYN</sequence>
<name>A0ABW8YU86_9FLAO</name>
<dbReference type="RefSeq" id="WP_408084087.1">
    <property type="nucleotide sequence ID" value="NZ_JBELPZ010000003.1"/>
</dbReference>
<evidence type="ECO:0008006" key="3">
    <source>
        <dbReference type="Google" id="ProtNLM"/>
    </source>
</evidence>
<comment type="caution">
    <text evidence="1">The sequence shown here is derived from an EMBL/GenBank/DDBJ whole genome shotgun (WGS) entry which is preliminary data.</text>
</comment>
<accession>A0ABW8YU86</accession>
<reference evidence="1 2" key="1">
    <citation type="submission" date="2024-06" db="EMBL/GenBank/DDBJ databases">
        <authorList>
            <person name="Kaempfer P."/>
            <person name="Viver T."/>
        </authorList>
    </citation>
    <scope>NUCLEOTIDE SEQUENCE [LARGE SCALE GENOMIC DNA]</scope>
    <source>
        <strain evidence="1 2">ST-119</strain>
    </source>
</reference>
<proteinExistence type="predicted"/>
<keyword evidence="2" id="KW-1185">Reference proteome</keyword>
<protein>
    <recommendedName>
        <fullName evidence="3">DUF4595 domain-containing protein</fullName>
    </recommendedName>
</protein>
<evidence type="ECO:0000313" key="1">
    <source>
        <dbReference type="EMBL" id="MFL9843838.1"/>
    </source>
</evidence>
<evidence type="ECO:0000313" key="2">
    <source>
        <dbReference type="Proteomes" id="UP001629156"/>
    </source>
</evidence>